<feature type="domain" description="BTB" evidence="2">
    <location>
        <begin position="61"/>
        <end position="124"/>
    </location>
</feature>
<reference evidence="3 4" key="1">
    <citation type="submission" date="2020-01" db="EMBL/GenBank/DDBJ databases">
        <authorList>
            <person name="Gupta K D."/>
        </authorList>
    </citation>
    <scope>NUCLEOTIDE SEQUENCE [LARGE SCALE GENOMIC DNA]</scope>
</reference>
<dbReference type="Pfam" id="PF00651">
    <property type="entry name" value="BTB"/>
    <property type="match status" value="1"/>
</dbReference>
<evidence type="ECO:0000313" key="4">
    <source>
        <dbReference type="Proteomes" id="UP000467700"/>
    </source>
</evidence>
<gene>
    <name evidence="3" type="ORF">AAE3_LOCUS8225</name>
</gene>
<accession>A0A8S0XMA1</accession>
<sequence length="362" mass="40993">MTIDPAELVKHEPSPVHHQSTTMSHAIESPAAKRRRLHDGSPQKGISGEPKRCSTLWFADGNVVVQVENTQFRVHRSVLSQHSDILADCFEMPQPEGEPTMEGCPLLYLPDVARDVEYVISTLYGESSIYDYEHCIPFAATQAMIRLGGKYNFTKLQKEGLRRLQKEFSSAQDKWESHTFPSFFEETDTLLFDIVNFAVQHSIQSILPPALTLMCTKYTLSEITNGIEHTNTSRTRLSNEALSLCLAGRYSLCMVVPTYITRLIAANAGIVEHCLRRKVNQTCFPAFNQLLDDISCTGQPDPKAKIHQNQWSDLADPDVLKDYMCPSCGSALRDSYKRFREESWSQVPSFFGFPSWDQLIDF</sequence>
<dbReference type="SUPFAM" id="SSF54695">
    <property type="entry name" value="POZ domain"/>
    <property type="match status" value="1"/>
</dbReference>
<protein>
    <recommendedName>
        <fullName evidence="2">BTB domain-containing protein</fullName>
    </recommendedName>
</protein>
<name>A0A8S0XMA1_CYCAE</name>
<feature type="region of interest" description="Disordered" evidence="1">
    <location>
        <begin position="1"/>
        <end position="48"/>
    </location>
</feature>
<proteinExistence type="predicted"/>
<dbReference type="PROSITE" id="PS50097">
    <property type="entry name" value="BTB"/>
    <property type="match status" value="1"/>
</dbReference>
<dbReference type="EMBL" id="CACVBS010000052">
    <property type="protein sequence ID" value="CAA7266033.1"/>
    <property type="molecule type" value="Genomic_DNA"/>
</dbReference>
<evidence type="ECO:0000259" key="2">
    <source>
        <dbReference type="PROSITE" id="PS50097"/>
    </source>
</evidence>
<keyword evidence="4" id="KW-1185">Reference proteome</keyword>
<evidence type="ECO:0000256" key="1">
    <source>
        <dbReference type="SAM" id="MobiDB-lite"/>
    </source>
</evidence>
<dbReference type="OrthoDB" id="2799068at2759"/>
<evidence type="ECO:0000313" key="3">
    <source>
        <dbReference type="EMBL" id="CAA7266033.1"/>
    </source>
</evidence>
<dbReference type="Proteomes" id="UP000467700">
    <property type="component" value="Unassembled WGS sequence"/>
</dbReference>
<comment type="caution">
    <text evidence="3">The sequence shown here is derived from an EMBL/GenBank/DDBJ whole genome shotgun (WGS) entry which is preliminary data.</text>
</comment>
<organism evidence="3 4">
    <name type="scientific">Cyclocybe aegerita</name>
    <name type="common">Black poplar mushroom</name>
    <name type="synonym">Agrocybe aegerita</name>
    <dbReference type="NCBI Taxonomy" id="1973307"/>
    <lineage>
        <taxon>Eukaryota</taxon>
        <taxon>Fungi</taxon>
        <taxon>Dikarya</taxon>
        <taxon>Basidiomycota</taxon>
        <taxon>Agaricomycotina</taxon>
        <taxon>Agaricomycetes</taxon>
        <taxon>Agaricomycetidae</taxon>
        <taxon>Agaricales</taxon>
        <taxon>Agaricineae</taxon>
        <taxon>Bolbitiaceae</taxon>
        <taxon>Cyclocybe</taxon>
    </lineage>
</organism>
<dbReference type="InterPro" id="IPR000210">
    <property type="entry name" value="BTB/POZ_dom"/>
</dbReference>
<dbReference type="AlphaFoldDB" id="A0A8S0XMA1"/>
<dbReference type="InterPro" id="IPR011333">
    <property type="entry name" value="SKP1/BTB/POZ_sf"/>
</dbReference>
<dbReference type="Gene3D" id="3.30.710.10">
    <property type="entry name" value="Potassium Channel Kv1.1, Chain A"/>
    <property type="match status" value="1"/>
</dbReference>